<gene>
    <name evidence="5" type="ORF">F0161_06830</name>
</gene>
<evidence type="ECO:0000256" key="2">
    <source>
        <dbReference type="ARBA" id="ARBA00022806"/>
    </source>
</evidence>
<keyword evidence="6" id="KW-1185">Reference proteome</keyword>
<sequence>MDNKSKTLELVQSKDSYYDPATNWDYWSTSLYKDFELCEAAALAKLKGQWEPKSSPVALLVGNYLHSYFESMESHDSFIEKNQASILAKSGKNKGNPKAEFRQADDMITALKDDDFFNAVYQGDKEVPVIGQIGGLDWKGKLDCLNVDKGYFVDLKTVDDIHKRHWDDVNKRWVSFIEDREYVLQMAVYRELLRQEYGKDFEAFIFAVSKQDQPDKCAIRFEPFRYEEALEEVPNKVKHFEDVKNGVIAPTNCGTCEYCRMTKELSGFIEVADLID</sequence>
<dbReference type="KEGG" id="lnn:F0161_06830"/>
<dbReference type="Proteomes" id="UP000325295">
    <property type="component" value="Chromosome"/>
</dbReference>
<evidence type="ECO:0000313" key="6">
    <source>
        <dbReference type="Proteomes" id="UP000325295"/>
    </source>
</evidence>
<keyword evidence="2" id="KW-0378">Hydrolase</keyword>
<dbReference type="AlphaFoldDB" id="A0A5P1X399"/>
<name>A0A5P1X399_9LACO</name>
<dbReference type="GO" id="GO:0005524">
    <property type="term" value="F:ATP binding"/>
    <property type="evidence" value="ECO:0007669"/>
    <property type="project" value="UniProtKB-KW"/>
</dbReference>
<feature type="domain" description="Putative exodeoxyribonuclease 8 PDDEXK-like" evidence="4">
    <location>
        <begin position="28"/>
        <end position="261"/>
    </location>
</feature>
<proteinExistence type="predicted"/>
<dbReference type="GO" id="GO:0004386">
    <property type="term" value="F:helicase activity"/>
    <property type="evidence" value="ECO:0007669"/>
    <property type="project" value="UniProtKB-KW"/>
</dbReference>
<keyword evidence="3" id="KW-0067">ATP-binding</keyword>
<evidence type="ECO:0000256" key="3">
    <source>
        <dbReference type="ARBA" id="ARBA00022840"/>
    </source>
</evidence>
<keyword evidence="1" id="KW-0547">Nucleotide-binding</keyword>
<protein>
    <recommendedName>
        <fullName evidence="4">Putative exodeoxyribonuclease 8 PDDEXK-like domain-containing protein</fullName>
    </recommendedName>
</protein>
<dbReference type="InterPro" id="IPR024432">
    <property type="entry name" value="Put_RecE_PDDEXK-like_dom"/>
</dbReference>
<keyword evidence="2" id="KW-0347">Helicase</keyword>
<dbReference type="InterPro" id="IPR016974">
    <property type="entry name" value="Uncharacterised_phage-assoc"/>
</dbReference>
<evidence type="ECO:0000259" key="4">
    <source>
        <dbReference type="Pfam" id="PF12684"/>
    </source>
</evidence>
<organism evidence="5 6">
    <name type="scientific">Paucilactobacillus nenjiangensis</name>
    <dbReference type="NCBI Taxonomy" id="1296540"/>
    <lineage>
        <taxon>Bacteria</taxon>
        <taxon>Bacillati</taxon>
        <taxon>Bacillota</taxon>
        <taxon>Bacilli</taxon>
        <taxon>Lactobacillales</taxon>
        <taxon>Lactobacillaceae</taxon>
        <taxon>Paucilactobacillus</taxon>
    </lineage>
</organism>
<reference evidence="5 6" key="1">
    <citation type="submission" date="2019-09" db="EMBL/GenBank/DDBJ databases">
        <title>Complete Genome Sequence of Lactobacillus nenjiangensis SH-Y15, isolated from sauerkraut.</title>
        <authorList>
            <person name="Yang H."/>
        </authorList>
    </citation>
    <scope>NUCLEOTIDE SEQUENCE [LARGE SCALE GENOMIC DNA]</scope>
    <source>
        <strain evidence="5 6">SH-Y15</strain>
    </source>
</reference>
<accession>A0A5P1X399</accession>
<dbReference type="Pfam" id="PF12684">
    <property type="entry name" value="DUF3799"/>
    <property type="match status" value="1"/>
</dbReference>
<dbReference type="InterPro" id="IPR011604">
    <property type="entry name" value="PDDEXK-like_dom_sf"/>
</dbReference>
<dbReference type="EMBL" id="CP043939">
    <property type="protein sequence ID" value="QER68392.1"/>
    <property type="molecule type" value="Genomic_DNA"/>
</dbReference>
<dbReference type="PIRSF" id="PIRSF031475">
    <property type="entry name" value="UCP031475"/>
    <property type="match status" value="1"/>
</dbReference>
<dbReference type="Gene3D" id="3.90.320.10">
    <property type="match status" value="1"/>
</dbReference>
<evidence type="ECO:0000313" key="5">
    <source>
        <dbReference type="EMBL" id="QER68392.1"/>
    </source>
</evidence>
<evidence type="ECO:0000256" key="1">
    <source>
        <dbReference type="ARBA" id="ARBA00022741"/>
    </source>
</evidence>
<dbReference type="OrthoDB" id="2212578at2"/>